<evidence type="ECO:0000313" key="6">
    <source>
        <dbReference type="Proteomes" id="UP000218231"/>
    </source>
</evidence>
<evidence type="ECO:0000256" key="2">
    <source>
        <dbReference type="ARBA" id="ARBA00022741"/>
    </source>
</evidence>
<dbReference type="InterPro" id="IPR013126">
    <property type="entry name" value="Hsp_70_fam"/>
</dbReference>
<organism evidence="5 6">
    <name type="scientific">Diploscapter pachys</name>
    <dbReference type="NCBI Taxonomy" id="2018661"/>
    <lineage>
        <taxon>Eukaryota</taxon>
        <taxon>Metazoa</taxon>
        <taxon>Ecdysozoa</taxon>
        <taxon>Nematoda</taxon>
        <taxon>Chromadorea</taxon>
        <taxon>Rhabditida</taxon>
        <taxon>Rhabditina</taxon>
        <taxon>Rhabditomorpha</taxon>
        <taxon>Rhabditoidea</taxon>
        <taxon>Rhabditidae</taxon>
        <taxon>Diploscapter</taxon>
    </lineage>
</organism>
<dbReference type="PROSITE" id="PS00297">
    <property type="entry name" value="HSP70_1"/>
    <property type="match status" value="1"/>
</dbReference>
<evidence type="ECO:0000313" key="5">
    <source>
        <dbReference type="EMBL" id="PAV89200.1"/>
    </source>
</evidence>
<dbReference type="SUPFAM" id="SSF53067">
    <property type="entry name" value="Actin-like ATPase domain"/>
    <property type="match status" value="2"/>
</dbReference>
<dbReference type="Gene3D" id="3.30.420.40">
    <property type="match status" value="2"/>
</dbReference>
<proteinExistence type="inferred from homology"/>
<dbReference type="STRING" id="2018661.A0A2A2LSS5"/>
<dbReference type="GO" id="GO:0005524">
    <property type="term" value="F:ATP binding"/>
    <property type="evidence" value="ECO:0007669"/>
    <property type="project" value="UniProtKB-KW"/>
</dbReference>
<keyword evidence="4" id="KW-0143">Chaperone</keyword>
<dbReference type="InterPro" id="IPR043129">
    <property type="entry name" value="ATPase_NBD"/>
</dbReference>
<dbReference type="PANTHER" id="PTHR19375">
    <property type="entry name" value="HEAT SHOCK PROTEIN 70KDA"/>
    <property type="match status" value="1"/>
</dbReference>
<comment type="caution">
    <text evidence="5">The sequence shown here is derived from an EMBL/GenBank/DDBJ whole genome shotgun (WGS) entry which is preliminary data.</text>
</comment>
<dbReference type="OrthoDB" id="5858940at2759"/>
<dbReference type="FunFam" id="3.90.640.10:FF:000003">
    <property type="entry name" value="Molecular chaperone DnaK"/>
    <property type="match status" value="1"/>
</dbReference>
<reference evidence="5 6" key="1">
    <citation type="journal article" date="2017" name="Curr. Biol.">
        <title>Genome architecture and evolution of a unichromosomal asexual nematode.</title>
        <authorList>
            <person name="Fradin H."/>
            <person name="Zegar C."/>
            <person name="Gutwein M."/>
            <person name="Lucas J."/>
            <person name="Kovtun M."/>
            <person name="Corcoran D."/>
            <person name="Baugh L.R."/>
            <person name="Kiontke K."/>
            <person name="Gunsalus K."/>
            <person name="Fitch D.H."/>
            <person name="Piano F."/>
        </authorList>
    </citation>
    <scope>NUCLEOTIDE SEQUENCE [LARGE SCALE GENOMIC DNA]</scope>
    <source>
        <strain evidence="5">PF1309</strain>
    </source>
</reference>
<dbReference type="GO" id="GO:0006950">
    <property type="term" value="P:response to stress"/>
    <property type="evidence" value="ECO:0007669"/>
    <property type="project" value="UniProtKB-ARBA"/>
</dbReference>
<sequence>MPAIVGIDLGTTFSCVATIGPSGEPEAIANFEGANTTPSVVAYSDDEIYVGETAAQSATPTTNIVHDSKRFIGRQFDDFSVQSDMKLWPFIVVSNEGKPLVKLTQNGEEKKLAAEEISAEVLKMMKMIAEKYLNEEVTKAVITVPANFDQRQRHATVEAATLAGIEVIRLLNEPTAAAIAYGVHNEGINNVLVYDLGGGTFDVSIVKCEGNEKLHIIATSGHKHLGGQDFDIIIRDYVLTNFHNFPKNKPRMMKRLLGMCTKAKIGLSPHETATISIDNGDDDVWNMKLTRNKLEELCGAILRGTLDIVDEALRQAKMKESDIDIVILAGGSTRIAMVQNLLKEKFGDEKIWNRHNPDEVVAKGAALVAKALARSPSRYYINCDRYYPSVDETIALNKLTRDFRKANVSDS</sequence>
<keyword evidence="2" id="KW-0547">Nucleotide-binding</keyword>
<dbReference type="Gene3D" id="3.90.640.10">
    <property type="entry name" value="Actin, Chain A, domain 4"/>
    <property type="match status" value="1"/>
</dbReference>
<evidence type="ECO:0000256" key="4">
    <source>
        <dbReference type="ARBA" id="ARBA00023186"/>
    </source>
</evidence>
<accession>A0A2A2LSS5</accession>
<dbReference type="Gene3D" id="3.30.30.30">
    <property type="match status" value="1"/>
</dbReference>
<dbReference type="Pfam" id="PF00012">
    <property type="entry name" value="HSP70"/>
    <property type="match status" value="1"/>
</dbReference>
<gene>
    <name evidence="5" type="ORF">WR25_06188</name>
</gene>
<dbReference type="PRINTS" id="PR00301">
    <property type="entry name" value="HEATSHOCK70"/>
</dbReference>
<evidence type="ECO:0000256" key="1">
    <source>
        <dbReference type="ARBA" id="ARBA00007381"/>
    </source>
</evidence>
<dbReference type="FunFam" id="3.30.420.40:FF:000046">
    <property type="entry name" value="Chaperone protein HscA"/>
    <property type="match status" value="1"/>
</dbReference>
<keyword evidence="3" id="KW-0067">ATP-binding</keyword>
<keyword evidence="6" id="KW-1185">Reference proteome</keyword>
<dbReference type="Proteomes" id="UP000218231">
    <property type="component" value="Unassembled WGS sequence"/>
</dbReference>
<dbReference type="InterPro" id="IPR018181">
    <property type="entry name" value="Heat_shock_70_CS"/>
</dbReference>
<dbReference type="CDD" id="cd24028">
    <property type="entry name" value="ASKHA_NBD_HSP70_HSPA1-like"/>
    <property type="match status" value="1"/>
</dbReference>
<evidence type="ECO:0000256" key="3">
    <source>
        <dbReference type="ARBA" id="ARBA00022840"/>
    </source>
</evidence>
<dbReference type="FunFam" id="3.30.30.30:FF:000001">
    <property type="entry name" value="heat shock 70 kDa protein-like"/>
    <property type="match status" value="1"/>
</dbReference>
<dbReference type="PROSITE" id="PS00329">
    <property type="entry name" value="HSP70_2"/>
    <property type="match status" value="1"/>
</dbReference>
<comment type="similarity">
    <text evidence="1">Belongs to the heat shock protein 70 family.</text>
</comment>
<dbReference type="AlphaFoldDB" id="A0A2A2LSS5"/>
<name>A0A2A2LSS5_9BILA</name>
<dbReference type="EMBL" id="LIAE01006468">
    <property type="protein sequence ID" value="PAV89200.1"/>
    <property type="molecule type" value="Genomic_DNA"/>
</dbReference>
<protein>
    <submittedName>
        <fullName evidence="5">Uncharacterized protein</fullName>
    </submittedName>
</protein>
<dbReference type="GO" id="GO:0140662">
    <property type="term" value="F:ATP-dependent protein folding chaperone"/>
    <property type="evidence" value="ECO:0007669"/>
    <property type="project" value="InterPro"/>
</dbReference>